<keyword evidence="4" id="KW-1185">Reference proteome</keyword>
<dbReference type="InterPro" id="IPR042001">
    <property type="entry name" value="Sortase_F"/>
</dbReference>
<dbReference type="GO" id="GO:0016787">
    <property type="term" value="F:hydrolase activity"/>
    <property type="evidence" value="ECO:0007669"/>
    <property type="project" value="UniProtKB-KW"/>
</dbReference>
<evidence type="ECO:0000313" key="4">
    <source>
        <dbReference type="Proteomes" id="UP000199341"/>
    </source>
</evidence>
<feature type="region of interest" description="Disordered" evidence="2">
    <location>
        <begin position="1"/>
        <end position="22"/>
    </location>
</feature>
<sequence>MTGGDDRDGDEAALRGDTRARPDSRTWTALAAGLLLLAAWLVGHGSGGQGAAAPRVFAAAADDHPPHLYAAHAPLPAADPVRLDIDSIGLHAPLVPRGLSGGAVDPPPYSTPKVAGWYRGGPAPGSAGAAIVVGHVDTETGPAVFFPLSTVKPGALVEVTRADHTVADFSVEAVEVVQKAHFDATRVYGADSAQRPELRLITCGGDFDEASQAYSANVVVYASLTGSRAARTSGA</sequence>
<protein>
    <submittedName>
        <fullName evidence="3">Sortase family protein</fullName>
    </submittedName>
</protein>
<name>A0A1H0GEI5_9ACTN</name>
<gene>
    <name evidence="3" type="ORF">SAMN05216259_10791</name>
</gene>
<dbReference type="CDD" id="cd05829">
    <property type="entry name" value="Sortase_F"/>
    <property type="match status" value="1"/>
</dbReference>
<dbReference type="Proteomes" id="UP000199341">
    <property type="component" value="Unassembled WGS sequence"/>
</dbReference>
<organism evidence="3 4">
    <name type="scientific">Actinacidiphila guanduensis</name>
    <dbReference type="NCBI Taxonomy" id="310781"/>
    <lineage>
        <taxon>Bacteria</taxon>
        <taxon>Bacillati</taxon>
        <taxon>Actinomycetota</taxon>
        <taxon>Actinomycetes</taxon>
        <taxon>Kitasatosporales</taxon>
        <taxon>Streptomycetaceae</taxon>
        <taxon>Actinacidiphila</taxon>
    </lineage>
</organism>
<dbReference type="InterPro" id="IPR023365">
    <property type="entry name" value="Sortase_dom-sf"/>
</dbReference>
<proteinExistence type="predicted"/>
<dbReference type="InterPro" id="IPR005754">
    <property type="entry name" value="Sortase"/>
</dbReference>
<dbReference type="NCBIfam" id="NF033748">
    <property type="entry name" value="class_F_sortase"/>
    <property type="match status" value="1"/>
</dbReference>
<keyword evidence="1" id="KW-0378">Hydrolase</keyword>
<dbReference type="AlphaFoldDB" id="A0A1H0GEI5"/>
<dbReference type="STRING" id="310781.SAMN05216259_10791"/>
<evidence type="ECO:0000256" key="2">
    <source>
        <dbReference type="SAM" id="MobiDB-lite"/>
    </source>
</evidence>
<dbReference type="RefSeq" id="WP_093785302.1">
    <property type="nucleotide sequence ID" value="NZ_FNIE01000007.1"/>
</dbReference>
<dbReference type="Gene3D" id="2.40.260.10">
    <property type="entry name" value="Sortase"/>
    <property type="match status" value="1"/>
</dbReference>
<dbReference type="OrthoDB" id="525039at2"/>
<evidence type="ECO:0000256" key="1">
    <source>
        <dbReference type="ARBA" id="ARBA00022801"/>
    </source>
</evidence>
<reference evidence="3 4" key="1">
    <citation type="submission" date="2016-10" db="EMBL/GenBank/DDBJ databases">
        <authorList>
            <person name="de Groot N.N."/>
        </authorList>
    </citation>
    <scope>NUCLEOTIDE SEQUENCE [LARGE SCALE GENOMIC DNA]</scope>
    <source>
        <strain evidence="3 4">CGMCC 4.2022</strain>
    </source>
</reference>
<dbReference type="Pfam" id="PF04203">
    <property type="entry name" value="Sortase"/>
    <property type="match status" value="1"/>
</dbReference>
<dbReference type="EMBL" id="FNIE01000007">
    <property type="protein sequence ID" value="SDO05268.1"/>
    <property type="molecule type" value="Genomic_DNA"/>
</dbReference>
<dbReference type="SUPFAM" id="SSF63817">
    <property type="entry name" value="Sortase"/>
    <property type="match status" value="1"/>
</dbReference>
<accession>A0A1H0GEI5</accession>
<evidence type="ECO:0000313" key="3">
    <source>
        <dbReference type="EMBL" id="SDO05268.1"/>
    </source>
</evidence>